<dbReference type="Proteomes" id="UP000604046">
    <property type="component" value="Unassembled WGS sequence"/>
</dbReference>
<dbReference type="OrthoDB" id="419575at2759"/>
<dbReference type="EMBL" id="CAJNDS010001802">
    <property type="protein sequence ID" value="CAE7280795.1"/>
    <property type="molecule type" value="Genomic_DNA"/>
</dbReference>
<sequence length="192" mass="20394">MLPESAQECAKSPWLWAIPGIGAFCGTGTIAAVYHLAASGGHLPPNSTTPPISFLGVLEPEHTVYQLGFLVTGLLLAASVRLWSAVFAPLLTAAGLEQCAYYGWLGGWLASFGAATQGLVTLESGILGKIASASSELSVQSKLHQAFALFFFLGCMMHCGSMTYAAFWCRNPTFAQLIGHPWSKWPKAGSKR</sequence>
<dbReference type="Pfam" id="PF10277">
    <property type="entry name" value="Frag1"/>
    <property type="match status" value="1"/>
</dbReference>
<keyword evidence="4" id="KW-1185">Reference proteome</keyword>
<keyword evidence="1" id="KW-1133">Transmembrane helix</keyword>
<dbReference type="AlphaFoldDB" id="A0A812MZ91"/>
<protein>
    <recommendedName>
        <fullName evidence="2">CWH43-like N-terminal domain-containing protein</fullName>
    </recommendedName>
</protein>
<name>A0A812MZ91_9DINO</name>
<keyword evidence="1" id="KW-0812">Transmembrane</keyword>
<reference evidence="3" key="1">
    <citation type="submission" date="2021-02" db="EMBL/GenBank/DDBJ databases">
        <authorList>
            <person name="Dougan E. K."/>
            <person name="Rhodes N."/>
            <person name="Thang M."/>
            <person name="Chan C."/>
        </authorList>
    </citation>
    <scope>NUCLEOTIDE SEQUENCE</scope>
</reference>
<evidence type="ECO:0000313" key="3">
    <source>
        <dbReference type="EMBL" id="CAE7280795.1"/>
    </source>
</evidence>
<feature type="domain" description="CWH43-like N-terminal" evidence="2">
    <location>
        <begin position="16"/>
        <end position="169"/>
    </location>
</feature>
<comment type="caution">
    <text evidence="3">The sequence shown here is derived from an EMBL/GenBank/DDBJ whole genome shotgun (WGS) entry which is preliminary data.</text>
</comment>
<accession>A0A812MZ91</accession>
<evidence type="ECO:0000256" key="1">
    <source>
        <dbReference type="SAM" id="Phobius"/>
    </source>
</evidence>
<feature type="transmembrane region" description="Helical" evidence="1">
    <location>
        <begin position="64"/>
        <end position="87"/>
    </location>
</feature>
<dbReference type="InterPro" id="IPR019402">
    <property type="entry name" value="CWH43_N"/>
</dbReference>
<feature type="transmembrane region" description="Helical" evidence="1">
    <location>
        <begin position="14"/>
        <end position="37"/>
    </location>
</feature>
<feature type="transmembrane region" description="Helical" evidence="1">
    <location>
        <begin position="146"/>
        <end position="167"/>
    </location>
</feature>
<feature type="transmembrane region" description="Helical" evidence="1">
    <location>
        <begin position="99"/>
        <end position="120"/>
    </location>
</feature>
<evidence type="ECO:0000313" key="4">
    <source>
        <dbReference type="Proteomes" id="UP000604046"/>
    </source>
</evidence>
<keyword evidence="1" id="KW-0472">Membrane</keyword>
<gene>
    <name evidence="3" type="ORF">SNAT2548_LOCUS14885</name>
</gene>
<evidence type="ECO:0000259" key="2">
    <source>
        <dbReference type="Pfam" id="PF10277"/>
    </source>
</evidence>
<organism evidence="3 4">
    <name type="scientific">Symbiodinium natans</name>
    <dbReference type="NCBI Taxonomy" id="878477"/>
    <lineage>
        <taxon>Eukaryota</taxon>
        <taxon>Sar</taxon>
        <taxon>Alveolata</taxon>
        <taxon>Dinophyceae</taxon>
        <taxon>Suessiales</taxon>
        <taxon>Symbiodiniaceae</taxon>
        <taxon>Symbiodinium</taxon>
    </lineage>
</organism>
<proteinExistence type="predicted"/>